<sequence length="88" mass="9878">MSRVLMSSGDGKLVSSQFLYSQLAPNIYIEHRTGFHTEPVGQFERFRSSEKEAAIGATAELRILDHTDGNFVIISMLFLCINVSSRRV</sequence>
<accession>A0A448X0R1</accession>
<dbReference type="EMBL" id="CAAALY010070747">
    <property type="protein sequence ID" value="VEL24944.1"/>
    <property type="molecule type" value="Genomic_DNA"/>
</dbReference>
<organism evidence="1 2">
    <name type="scientific">Protopolystoma xenopodis</name>
    <dbReference type="NCBI Taxonomy" id="117903"/>
    <lineage>
        <taxon>Eukaryota</taxon>
        <taxon>Metazoa</taxon>
        <taxon>Spiralia</taxon>
        <taxon>Lophotrochozoa</taxon>
        <taxon>Platyhelminthes</taxon>
        <taxon>Monogenea</taxon>
        <taxon>Polyopisthocotylea</taxon>
        <taxon>Polystomatidea</taxon>
        <taxon>Polystomatidae</taxon>
        <taxon>Protopolystoma</taxon>
    </lineage>
</organism>
<gene>
    <name evidence="1" type="ORF">PXEA_LOCUS18384</name>
</gene>
<dbReference type="AlphaFoldDB" id="A0A448X0R1"/>
<keyword evidence="2" id="KW-1185">Reference proteome</keyword>
<reference evidence="1" key="1">
    <citation type="submission" date="2018-11" db="EMBL/GenBank/DDBJ databases">
        <authorList>
            <consortium name="Pathogen Informatics"/>
        </authorList>
    </citation>
    <scope>NUCLEOTIDE SEQUENCE</scope>
</reference>
<protein>
    <submittedName>
        <fullName evidence="1">Uncharacterized protein</fullName>
    </submittedName>
</protein>
<dbReference type="OrthoDB" id="6244324at2759"/>
<dbReference type="Proteomes" id="UP000784294">
    <property type="component" value="Unassembled WGS sequence"/>
</dbReference>
<proteinExistence type="predicted"/>
<comment type="caution">
    <text evidence="1">The sequence shown here is derived from an EMBL/GenBank/DDBJ whole genome shotgun (WGS) entry which is preliminary data.</text>
</comment>
<name>A0A448X0R1_9PLAT</name>
<evidence type="ECO:0000313" key="2">
    <source>
        <dbReference type="Proteomes" id="UP000784294"/>
    </source>
</evidence>
<evidence type="ECO:0000313" key="1">
    <source>
        <dbReference type="EMBL" id="VEL24944.1"/>
    </source>
</evidence>